<keyword evidence="8" id="KW-0720">Serine protease</keyword>
<accession>A0A1T4N607</accession>
<dbReference type="PANTHER" id="PTHR36175:SF1">
    <property type="entry name" value="CYANOPHYCINASE"/>
    <property type="match status" value="1"/>
</dbReference>
<dbReference type="InterPro" id="IPR011811">
    <property type="entry name" value="Peptidase_S51_cyanophycinase"/>
</dbReference>
<dbReference type="GO" id="GO:0008241">
    <property type="term" value="F:peptidyl-dipeptidase activity"/>
    <property type="evidence" value="ECO:0007669"/>
    <property type="project" value="UniProtKB-EC"/>
</dbReference>
<comment type="function">
    <text evidence="2">Exopeptidase that catalyzes the hydrolytic cleavage of multi-L-arginyl-poly-L-aspartic acid (cyanophycin; a water-insoluble reserve polymer) into aspartate-arginine dipeptides.</text>
</comment>
<evidence type="ECO:0000256" key="5">
    <source>
        <dbReference type="ARBA" id="ARBA00015719"/>
    </source>
</evidence>
<keyword evidence="11" id="KW-1185">Reference proteome</keyword>
<feature type="active site" description="Charge relay system" evidence="9">
    <location>
        <position position="131"/>
    </location>
</feature>
<protein>
    <recommendedName>
        <fullName evidence="5">Cyanophycinase</fullName>
        <ecNumber evidence="4">3.4.15.6</ecNumber>
    </recommendedName>
</protein>
<gene>
    <name evidence="10" type="ORF">SAMN02745118_01707</name>
</gene>
<proteinExistence type="inferred from homology"/>
<dbReference type="GO" id="GO:0006508">
    <property type="term" value="P:proteolysis"/>
    <property type="evidence" value="ECO:0007669"/>
    <property type="project" value="UniProtKB-KW"/>
</dbReference>
<dbReference type="EC" id="3.4.15.6" evidence="4"/>
<keyword evidence="6" id="KW-0645">Protease</keyword>
<dbReference type="Gene3D" id="3.40.50.880">
    <property type="match status" value="1"/>
</dbReference>
<name>A0A1T4N607_9FIRM</name>
<dbReference type="Pfam" id="PF03575">
    <property type="entry name" value="Peptidase_S51"/>
    <property type="match status" value="1"/>
</dbReference>
<dbReference type="CDD" id="cd03145">
    <property type="entry name" value="GAT1_cyanophycinase"/>
    <property type="match status" value="1"/>
</dbReference>
<evidence type="ECO:0000256" key="6">
    <source>
        <dbReference type="ARBA" id="ARBA00022670"/>
    </source>
</evidence>
<evidence type="ECO:0000256" key="1">
    <source>
        <dbReference type="ARBA" id="ARBA00001092"/>
    </source>
</evidence>
<evidence type="ECO:0000256" key="9">
    <source>
        <dbReference type="PIRSR" id="PIRSR032067-1"/>
    </source>
</evidence>
<evidence type="ECO:0000256" key="7">
    <source>
        <dbReference type="ARBA" id="ARBA00022801"/>
    </source>
</evidence>
<dbReference type="Proteomes" id="UP000190625">
    <property type="component" value="Unassembled WGS sequence"/>
</dbReference>
<organism evidence="10 11">
    <name type="scientific">Selenihalanaerobacter shriftii</name>
    <dbReference type="NCBI Taxonomy" id="142842"/>
    <lineage>
        <taxon>Bacteria</taxon>
        <taxon>Bacillati</taxon>
        <taxon>Bacillota</taxon>
        <taxon>Clostridia</taxon>
        <taxon>Halanaerobiales</taxon>
        <taxon>Halobacteroidaceae</taxon>
        <taxon>Selenihalanaerobacter</taxon>
    </lineage>
</organism>
<dbReference type="InterPro" id="IPR029062">
    <property type="entry name" value="Class_I_gatase-like"/>
</dbReference>
<evidence type="ECO:0000256" key="4">
    <source>
        <dbReference type="ARBA" id="ARBA00013115"/>
    </source>
</evidence>
<dbReference type="RefSeq" id="WP_078810171.1">
    <property type="nucleotide sequence ID" value="NZ_FUWM01000013.1"/>
</dbReference>
<evidence type="ECO:0000256" key="3">
    <source>
        <dbReference type="ARBA" id="ARBA00006534"/>
    </source>
</evidence>
<dbReference type="InterPro" id="IPR005320">
    <property type="entry name" value="Peptidase_S51"/>
</dbReference>
<feature type="active site" description="Charge relay system" evidence="9">
    <location>
        <position position="200"/>
    </location>
</feature>
<reference evidence="11" key="1">
    <citation type="submission" date="2017-02" db="EMBL/GenBank/DDBJ databases">
        <authorList>
            <person name="Varghese N."/>
            <person name="Submissions S."/>
        </authorList>
    </citation>
    <scope>NUCLEOTIDE SEQUENCE [LARGE SCALE GENOMIC DNA]</scope>
    <source>
        <strain evidence="11">ATCC BAA-73</strain>
    </source>
</reference>
<evidence type="ECO:0000256" key="2">
    <source>
        <dbReference type="ARBA" id="ARBA00002039"/>
    </source>
</evidence>
<comment type="catalytic activity">
    <reaction evidence="1">
        <text>[L-4-(L-arginin-2-N-yl)aspartate](n) + H2O = [L-4-(L-arginin-2-N-yl)aspartate](n-1) + L-4-(L-arginin-2-N-yl)aspartate</text>
        <dbReference type="Rhea" id="RHEA:12845"/>
        <dbReference type="Rhea" id="RHEA-COMP:13728"/>
        <dbReference type="Rhea" id="RHEA-COMP:13734"/>
        <dbReference type="ChEBI" id="CHEBI:15377"/>
        <dbReference type="ChEBI" id="CHEBI:137986"/>
        <dbReference type="ChEBI" id="CHEBI:137991"/>
        <dbReference type="EC" id="3.4.15.6"/>
    </reaction>
</comment>
<dbReference type="SUPFAM" id="SSF52317">
    <property type="entry name" value="Class I glutamine amidotransferase-like"/>
    <property type="match status" value="1"/>
</dbReference>
<feature type="active site" description="Charge relay system" evidence="9">
    <location>
        <position position="173"/>
    </location>
</feature>
<dbReference type="PIRSF" id="PIRSF032067">
    <property type="entry name" value="Cyanophycinase"/>
    <property type="match status" value="1"/>
</dbReference>
<comment type="similarity">
    <text evidence="3">Belongs to the peptidase S51 family.</text>
</comment>
<sequence>MNEKIRGRLLIIGGAEDKKGECQILNKVVELLDHKLSKLIILTTATRFPEEVGKEYQEIFMNLGLKEVEAINIESRDKADDTEIVNKIKNSAGVFFTGGDQLRITSLLGGSKVFGALHQIYRQGKLIAGTSAGAAVMSGTMIVKGESDDTPKKCTLKMAPGMGLLEEVIIDQHFAQRGRIGRLLLAIAQNPYMLGIGIDEDTAILVNSTGRFRVIGSQTATIVDGSQISHTNVSELESNQPLGLLDVKLHVIPAGYEYDLKSKQVMIPQEDDLENI</sequence>
<dbReference type="PANTHER" id="PTHR36175">
    <property type="entry name" value="CYANOPHYCINASE"/>
    <property type="match status" value="1"/>
</dbReference>
<dbReference type="NCBIfam" id="TIGR02069">
    <property type="entry name" value="cyanophycinase"/>
    <property type="match status" value="1"/>
</dbReference>
<dbReference type="OrthoDB" id="9799980at2"/>
<dbReference type="GO" id="GO:0008236">
    <property type="term" value="F:serine-type peptidase activity"/>
    <property type="evidence" value="ECO:0007669"/>
    <property type="project" value="UniProtKB-KW"/>
</dbReference>
<evidence type="ECO:0000313" key="11">
    <source>
        <dbReference type="Proteomes" id="UP000190625"/>
    </source>
</evidence>
<evidence type="ECO:0000256" key="8">
    <source>
        <dbReference type="ARBA" id="ARBA00022825"/>
    </source>
</evidence>
<evidence type="ECO:0000313" key="10">
    <source>
        <dbReference type="EMBL" id="SJZ74633.1"/>
    </source>
</evidence>
<dbReference type="EMBL" id="FUWM01000013">
    <property type="protein sequence ID" value="SJZ74633.1"/>
    <property type="molecule type" value="Genomic_DNA"/>
</dbReference>
<dbReference type="AlphaFoldDB" id="A0A1T4N607"/>
<keyword evidence="7" id="KW-0378">Hydrolase</keyword>
<dbReference type="STRING" id="142842.SAMN02745118_01707"/>